<feature type="compositionally biased region" description="Basic and acidic residues" evidence="1">
    <location>
        <begin position="269"/>
        <end position="282"/>
    </location>
</feature>
<proteinExistence type="predicted"/>
<protein>
    <submittedName>
        <fullName evidence="2">Uncharacterized protein</fullName>
    </submittedName>
</protein>
<feature type="region of interest" description="Disordered" evidence="1">
    <location>
        <begin position="218"/>
        <end position="290"/>
    </location>
</feature>
<feature type="compositionally biased region" description="Low complexity" evidence="1">
    <location>
        <begin position="226"/>
        <end position="235"/>
    </location>
</feature>
<accession>A0A7S4DDS6</accession>
<organism evidence="2">
    <name type="scientific">Lotharella globosa</name>
    <dbReference type="NCBI Taxonomy" id="91324"/>
    <lineage>
        <taxon>Eukaryota</taxon>
        <taxon>Sar</taxon>
        <taxon>Rhizaria</taxon>
        <taxon>Cercozoa</taxon>
        <taxon>Chlorarachniophyceae</taxon>
        <taxon>Lotharella</taxon>
    </lineage>
</organism>
<evidence type="ECO:0000256" key="1">
    <source>
        <dbReference type="SAM" id="MobiDB-lite"/>
    </source>
</evidence>
<sequence length="333" mass="37184">MDVPLESLDARPEEGSLTVLDSLIASVDQSISGETELPVASLRRFELDESLERMLKKDDEPDLRGGAGSRLEDAENPTPLFFREHTDTKMAVAVRDSLGRRQGVQNKGGGDSATIAHKGLKYVGPTRNNRPSYKSKQRWEWSIYPHGISRQNNKLRVQIKQKGFNPTYPSFPYTLEGLLDAALFRDHEAQRLWQAGVLPRVPKFNFLHPPLTLQPRPAQVHARACTSISTSSSSSSREKTPPGTHAAAFDDTSSSSCSSVALASRKRPRVDEDRKSNDDAQQKKQRNFPFSSAREYEKFLKYVESSRGSLNQVGLVEAVPDEDAFSHMNETSR</sequence>
<reference evidence="2" key="1">
    <citation type="submission" date="2021-01" db="EMBL/GenBank/DDBJ databases">
        <authorList>
            <person name="Corre E."/>
            <person name="Pelletier E."/>
            <person name="Niang G."/>
            <person name="Scheremetjew M."/>
            <person name="Finn R."/>
            <person name="Kale V."/>
            <person name="Holt S."/>
            <person name="Cochrane G."/>
            <person name="Meng A."/>
            <person name="Brown T."/>
            <person name="Cohen L."/>
        </authorList>
    </citation>
    <scope>NUCLEOTIDE SEQUENCE</scope>
    <source>
        <strain evidence="2">CCCM811</strain>
    </source>
</reference>
<evidence type="ECO:0000313" key="2">
    <source>
        <dbReference type="EMBL" id="CAE0643259.1"/>
    </source>
</evidence>
<feature type="compositionally biased region" description="Basic and acidic residues" evidence="1">
    <location>
        <begin position="53"/>
        <end position="63"/>
    </location>
</feature>
<feature type="compositionally biased region" description="Low complexity" evidence="1">
    <location>
        <begin position="246"/>
        <end position="263"/>
    </location>
</feature>
<name>A0A7S4DDS6_9EUKA</name>
<gene>
    <name evidence="2" type="ORF">LGLO00237_LOCUS114</name>
</gene>
<dbReference type="AlphaFoldDB" id="A0A7S4DDS6"/>
<feature type="region of interest" description="Disordered" evidence="1">
    <location>
        <begin position="53"/>
        <end position="74"/>
    </location>
</feature>
<dbReference type="EMBL" id="HBIV01000152">
    <property type="protein sequence ID" value="CAE0643259.1"/>
    <property type="molecule type" value="Transcribed_RNA"/>
</dbReference>